<evidence type="ECO:0000313" key="3">
    <source>
        <dbReference type="EMBL" id="OXA47860.1"/>
    </source>
</evidence>
<dbReference type="Pfam" id="PF03067">
    <property type="entry name" value="LPMO_10"/>
    <property type="match status" value="1"/>
</dbReference>
<feature type="chain" id="PRO_5012466152" description="Chitin-binding type-4 domain-containing protein" evidence="1">
    <location>
        <begin position="17"/>
        <end position="219"/>
    </location>
</feature>
<name>A0A226DS18_FOLCA</name>
<dbReference type="OrthoDB" id="64893at2759"/>
<dbReference type="Proteomes" id="UP000198287">
    <property type="component" value="Unassembled WGS sequence"/>
</dbReference>
<evidence type="ECO:0000256" key="1">
    <source>
        <dbReference type="SAM" id="SignalP"/>
    </source>
</evidence>
<dbReference type="InterPro" id="IPR004302">
    <property type="entry name" value="Cellulose/chitin-bd_N"/>
</dbReference>
<proteinExistence type="predicted"/>
<reference evidence="3 4" key="1">
    <citation type="submission" date="2015-12" db="EMBL/GenBank/DDBJ databases">
        <title>The genome of Folsomia candida.</title>
        <authorList>
            <person name="Faddeeva A."/>
            <person name="Derks M.F."/>
            <person name="Anvar Y."/>
            <person name="Smit S."/>
            <person name="Van Straalen N."/>
            <person name="Roelofs D."/>
        </authorList>
    </citation>
    <scope>NUCLEOTIDE SEQUENCE [LARGE SCALE GENOMIC DNA]</scope>
    <source>
        <strain evidence="3 4">VU population</strain>
        <tissue evidence="3">Whole body</tissue>
    </source>
</reference>
<dbReference type="EMBL" id="LNIX01000012">
    <property type="protein sequence ID" value="OXA47860.1"/>
    <property type="molecule type" value="Genomic_DNA"/>
</dbReference>
<comment type="caution">
    <text evidence="3">The sequence shown here is derived from an EMBL/GenBank/DDBJ whole genome shotgun (WGS) entry which is preliminary data.</text>
</comment>
<evidence type="ECO:0000313" key="4">
    <source>
        <dbReference type="Proteomes" id="UP000198287"/>
    </source>
</evidence>
<feature type="signal peptide" evidence="1">
    <location>
        <begin position="1"/>
        <end position="16"/>
    </location>
</feature>
<accession>A0A226DS18</accession>
<protein>
    <recommendedName>
        <fullName evidence="2">Chitin-binding type-4 domain-containing protein</fullName>
    </recommendedName>
</protein>
<evidence type="ECO:0000259" key="2">
    <source>
        <dbReference type="Pfam" id="PF03067"/>
    </source>
</evidence>
<organism evidence="3 4">
    <name type="scientific">Folsomia candida</name>
    <name type="common">Springtail</name>
    <dbReference type="NCBI Taxonomy" id="158441"/>
    <lineage>
        <taxon>Eukaryota</taxon>
        <taxon>Metazoa</taxon>
        <taxon>Ecdysozoa</taxon>
        <taxon>Arthropoda</taxon>
        <taxon>Hexapoda</taxon>
        <taxon>Collembola</taxon>
        <taxon>Entomobryomorpha</taxon>
        <taxon>Isotomoidea</taxon>
        <taxon>Isotomidae</taxon>
        <taxon>Proisotominae</taxon>
        <taxon>Folsomia</taxon>
    </lineage>
</organism>
<sequence length="219" mass="24279">MRVVLLVLATLAVAQGHMRFLEPPCRACIWRFPEYASYNPEPRGNDDEFWCGNERLLEDVAGRCGICGDDVNQPMPRETERGGRYWRDLQVRTYAAGATIPIHLHSNTQNHGGGMEVHLCAAQFETEDCFQKLVMGNGDTYWPLNLAEGTMNIETTVTLPAGVTCEKCTLRAHYRGAQAWGTCDNSRTCVCNPNSGDPPGGMGCSEQQTFRSCSEIKIV</sequence>
<keyword evidence="1" id="KW-0732">Signal</keyword>
<dbReference type="AlphaFoldDB" id="A0A226DS18"/>
<feature type="domain" description="Chitin-binding type-4" evidence="2">
    <location>
        <begin position="24"/>
        <end position="216"/>
    </location>
</feature>
<keyword evidence="4" id="KW-1185">Reference proteome</keyword>
<gene>
    <name evidence="3" type="ORF">Fcan01_17050</name>
</gene>